<feature type="transmembrane region" description="Helical" evidence="3">
    <location>
        <begin position="187"/>
        <end position="204"/>
    </location>
</feature>
<dbReference type="NCBIfam" id="TIGR00229">
    <property type="entry name" value="sensory_box"/>
    <property type="match status" value="1"/>
</dbReference>
<keyword evidence="1" id="KW-0378">Hydrolase</keyword>
<feature type="domain" description="PAS" evidence="4">
    <location>
        <begin position="276"/>
        <end position="328"/>
    </location>
</feature>
<dbReference type="RefSeq" id="WP_042406893.1">
    <property type="nucleotide sequence ID" value="NZ_BAWO01000004.1"/>
</dbReference>
<keyword evidence="3" id="KW-0812">Transmembrane</keyword>
<feature type="transmembrane region" description="Helical" evidence="3">
    <location>
        <begin position="43"/>
        <end position="66"/>
    </location>
</feature>
<dbReference type="PROSITE" id="PS51746">
    <property type="entry name" value="PPM_2"/>
    <property type="match status" value="1"/>
</dbReference>
<feature type="domain" description="PAC" evidence="5">
    <location>
        <begin position="356"/>
        <end position="407"/>
    </location>
</feature>
<dbReference type="SUPFAM" id="SSF81606">
    <property type="entry name" value="PP2C-like"/>
    <property type="match status" value="1"/>
</dbReference>
<evidence type="ECO:0000256" key="3">
    <source>
        <dbReference type="SAM" id="Phobius"/>
    </source>
</evidence>
<keyword evidence="3" id="KW-0472">Membrane</keyword>
<dbReference type="InterPro" id="IPR001932">
    <property type="entry name" value="PPM-type_phosphatase-like_dom"/>
</dbReference>
<dbReference type="CDD" id="cd00130">
    <property type="entry name" value="PAS"/>
    <property type="match status" value="1"/>
</dbReference>
<organism evidence="7 8">
    <name type="scientific">Parageobacillus caldoxylosilyticus NBRC 107762</name>
    <dbReference type="NCBI Taxonomy" id="1220594"/>
    <lineage>
        <taxon>Bacteria</taxon>
        <taxon>Bacillati</taxon>
        <taxon>Bacillota</taxon>
        <taxon>Bacilli</taxon>
        <taxon>Bacillales</taxon>
        <taxon>Anoxybacillaceae</taxon>
        <taxon>Saccharococcus</taxon>
    </lineage>
</organism>
<keyword evidence="3" id="KW-1133">Transmembrane helix</keyword>
<dbReference type="EMBL" id="BAWO01000004">
    <property type="protein sequence ID" value="GAJ38473.1"/>
    <property type="molecule type" value="Genomic_DNA"/>
</dbReference>
<dbReference type="SMART" id="SM00331">
    <property type="entry name" value="PP2C_SIG"/>
    <property type="match status" value="1"/>
</dbReference>
<dbReference type="PROSITE" id="PS50112">
    <property type="entry name" value="PAS"/>
    <property type="match status" value="1"/>
</dbReference>
<evidence type="ECO:0000259" key="6">
    <source>
        <dbReference type="PROSITE" id="PS51746"/>
    </source>
</evidence>
<dbReference type="PANTHER" id="PTHR43156:SF15">
    <property type="entry name" value="PHOSPHOSERINE PHOSPHATASE RSBU"/>
    <property type="match status" value="1"/>
</dbReference>
<protein>
    <submittedName>
        <fullName evidence="7">Phosphoserine phosphatase RsbU</fullName>
    </submittedName>
</protein>
<name>A0A023DAX2_9BACL</name>
<dbReference type="Gene3D" id="3.60.40.10">
    <property type="entry name" value="PPM-type phosphatase domain"/>
    <property type="match status" value="1"/>
</dbReference>
<dbReference type="AlphaFoldDB" id="A0A023DAX2"/>
<proteinExistence type="predicted"/>
<dbReference type="Pfam" id="PF07228">
    <property type="entry name" value="SpoIIE"/>
    <property type="match status" value="1"/>
</dbReference>
<dbReference type="Pfam" id="PF13426">
    <property type="entry name" value="PAS_9"/>
    <property type="match status" value="1"/>
</dbReference>
<feature type="transmembrane region" description="Helical" evidence="3">
    <location>
        <begin position="147"/>
        <end position="167"/>
    </location>
</feature>
<comment type="caution">
    <text evidence="7">The sequence shown here is derived from an EMBL/GenBank/DDBJ whole genome shotgun (WGS) entry which is preliminary data.</text>
</comment>
<dbReference type="Gene3D" id="3.30.450.20">
    <property type="entry name" value="PAS domain"/>
    <property type="match status" value="1"/>
</dbReference>
<dbReference type="InterPro" id="IPR035965">
    <property type="entry name" value="PAS-like_dom_sf"/>
</dbReference>
<evidence type="ECO:0000259" key="5">
    <source>
        <dbReference type="PROSITE" id="PS50113"/>
    </source>
</evidence>
<dbReference type="SMART" id="SM00091">
    <property type="entry name" value="PAS"/>
    <property type="match status" value="1"/>
</dbReference>
<feature type="coiled-coil region" evidence="2">
    <location>
        <begin position="394"/>
        <end position="421"/>
    </location>
</feature>
<accession>A0A023DAX2</accession>
<evidence type="ECO:0000313" key="7">
    <source>
        <dbReference type="EMBL" id="GAJ38473.1"/>
    </source>
</evidence>
<dbReference type="InterPro" id="IPR000014">
    <property type="entry name" value="PAS"/>
</dbReference>
<reference evidence="7 8" key="1">
    <citation type="submission" date="2014-04" db="EMBL/GenBank/DDBJ databases">
        <title>Whole genome shotgun sequence of Geobacillus caldoxylosilyticus NBRC 107762.</title>
        <authorList>
            <person name="Hosoyama A."/>
            <person name="Hosoyama Y."/>
            <person name="Katano-Makiyama Y."/>
            <person name="Tsuchikane K."/>
            <person name="Ohji S."/>
            <person name="Ichikawa N."/>
            <person name="Yamazoe A."/>
            <person name="Fujita N."/>
        </authorList>
    </citation>
    <scope>NUCLEOTIDE SEQUENCE [LARGE SCALE GENOMIC DNA]</scope>
    <source>
        <strain evidence="7 8">NBRC 107762</strain>
    </source>
</reference>
<dbReference type="OrthoDB" id="9759607at2"/>
<dbReference type="InterPro" id="IPR052016">
    <property type="entry name" value="Bact_Sigma-Reg"/>
</dbReference>
<feature type="domain" description="PPM-type phosphatase" evidence="6">
    <location>
        <begin position="439"/>
        <end position="650"/>
    </location>
</feature>
<evidence type="ECO:0000256" key="1">
    <source>
        <dbReference type="ARBA" id="ARBA00022801"/>
    </source>
</evidence>
<gene>
    <name evidence="7" type="primary">rsbU</name>
    <name evidence="7" type="ORF">GCA01S_004_00730</name>
</gene>
<dbReference type="PROSITE" id="PS50113">
    <property type="entry name" value="PAC"/>
    <property type="match status" value="1"/>
</dbReference>
<dbReference type="InterPro" id="IPR033425">
    <property type="entry name" value="MASE3"/>
</dbReference>
<dbReference type="Proteomes" id="UP000023561">
    <property type="component" value="Unassembled WGS sequence"/>
</dbReference>
<feature type="transmembrane region" description="Helical" evidence="3">
    <location>
        <begin position="114"/>
        <end position="135"/>
    </location>
</feature>
<dbReference type="InterPro" id="IPR000700">
    <property type="entry name" value="PAS-assoc_C"/>
</dbReference>
<evidence type="ECO:0000313" key="8">
    <source>
        <dbReference type="Proteomes" id="UP000023561"/>
    </source>
</evidence>
<feature type="transmembrane region" description="Helical" evidence="3">
    <location>
        <begin position="216"/>
        <end position="234"/>
    </location>
</feature>
<keyword evidence="2" id="KW-0175">Coiled coil</keyword>
<feature type="transmembrane region" description="Helical" evidence="3">
    <location>
        <begin position="12"/>
        <end position="31"/>
    </location>
</feature>
<dbReference type="SUPFAM" id="SSF55785">
    <property type="entry name" value="PYP-like sensor domain (PAS domain)"/>
    <property type="match status" value="1"/>
</dbReference>
<feature type="transmembrane region" description="Helical" evidence="3">
    <location>
        <begin position="78"/>
        <end position="94"/>
    </location>
</feature>
<evidence type="ECO:0000259" key="4">
    <source>
        <dbReference type="PROSITE" id="PS50112"/>
    </source>
</evidence>
<sequence length="651" mass="75463">MILKNVYRFERVHLSLAAFALCFFFLHRVGYEQLMPFYDGTSYVSIHLILEFISIVVSFSIAIQGWMIFPHTLSMQRLWLAALFFSVGILDWFHTLTYPGMPPFLTQPSFHESVWFWILARSTEALGLLFIFSRPDEVIEQPSDHRLHAFFFSFVYTVAMIVVVYLYSSMLPAVVVEGKGTTLWKHGMEYAVCFIHAATMIWIFRRYRKRRSPALLYLLLALFFFILCECQLAMDVGVNDLYALWAHIYKAVGFLYFMRGIYLENIEQPYIELKQHEQQLEMMTNALGEGVIMLNREGRIVWMNPEAERLLGWSFAEARNKPLFEFIYRVGSTSDVWSRKDLIRLIKPLKNGEVIRVDEEEFCRKDGTYLPVSYTLAPVLENGTLTSMVVVFRDMTEKKEKERLERERQQLDLELSLAANMQRSLLQDLKEMKLPSYVDVGVLSVPARILSGDFYHFSAHQTSFSVGIADVSGKGIPAAMLMTLMKFILDRTLHYGTQPHIYLDLLNRFVYDYTEASMFVTMFVGNYNEKNHTFSYASAGHEPGLLYRAETHECVPLATEGCALGLFPQFAFETKSVRLESGDIILLYTDGVTERRDSETGDDFSVLAEMMKKIDTTKSAQEIIHDLYEQVKAYHQYEIKDDQTLLLLRRK</sequence>
<evidence type="ECO:0000256" key="2">
    <source>
        <dbReference type="SAM" id="Coils"/>
    </source>
</evidence>
<dbReference type="GO" id="GO:0016791">
    <property type="term" value="F:phosphatase activity"/>
    <property type="evidence" value="ECO:0007669"/>
    <property type="project" value="TreeGrafter"/>
</dbReference>
<dbReference type="InterPro" id="IPR036457">
    <property type="entry name" value="PPM-type-like_dom_sf"/>
</dbReference>
<dbReference type="Pfam" id="PF17159">
    <property type="entry name" value="MASE3"/>
    <property type="match status" value="1"/>
</dbReference>
<dbReference type="PANTHER" id="PTHR43156">
    <property type="entry name" value="STAGE II SPORULATION PROTEIN E-RELATED"/>
    <property type="match status" value="1"/>
</dbReference>
<keyword evidence="8" id="KW-1185">Reference proteome</keyword>